<comment type="caution">
    <text evidence="2">The sequence shown here is derived from an EMBL/GenBank/DDBJ whole genome shotgun (WGS) entry which is preliminary data.</text>
</comment>
<organism evidence="2 3">
    <name type="scientific">Drosophila navojoa</name>
    <name type="common">Fruit fly</name>
    <dbReference type="NCBI Taxonomy" id="7232"/>
    <lineage>
        <taxon>Eukaryota</taxon>
        <taxon>Metazoa</taxon>
        <taxon>Ecdysozoa</taxon>
        <taxon>Arthropoda</taxon>
        <taxon>Hexapoda</taxon>
        <taxon>Insecta</taxon>
        <taxon>Pterygota</taxon>
        <taxon>Neoptera</taxon>
        <taxon>Endopterygota</taxon>
        <taxon>Diptera</taxon>
        <taxon>Brachycera</taxon>
        <taxon>Muscomorpha</taxon>
        <taxon>Ephydroidea</taxon>
        <taxon>Drosophilidae</taxon>
        <taxon>Drosophila</taxon>
    </lineage>
</organism>
<dbReference type="OrthoDB" id="7872817at2759"/>
<evidence type="ECO:0000313" key="2">
    <source>
        <dbReference type="EMBL" id="TDG38532.1"/>
    </source>
</evidence>
<reference evidence="2 3" key="1">
    <citation type="journal article" date="2019" name="J. Hered.">
        <title>An Improved Genome Assembly for Drosophila navojoa, the Basal Species in the mojavensis Cluster.</title>
        <authorList>
            <person name="Vanderlinde T."/>
            <person name="Dupim E.G."/>
            <person name="Nazario-Yepiz N.O."/>
            <person name="Carvalho A.B."/>
        </authorList>
    </citation>
    <scope>NUCLEOTIDE SEQUENCE [LARGE SCALE GENOMIC DNA]</scope>
    <source>
        <strain evidence="2">Navoj_Jal97</strain>
        <tissue evidence="2">Whole organism</tissue>
    </source>
</reference>
<dbReference type="OMA" id="RTGHSDY"/>
<name>A0A484AR09_DRONA</name>
<dbReference type="AlphaFoldDB" id="A0A484AR09"/>
<dbReference type="Proteomes" id="UP000295192">
    <property type="component" value="Unassembled WGS sequence"/>
</dbReference>
<proteinExistence type="predicted"/>
<keyword evidence="3" id="KW-1185">Reference proteome</keyword>
<sequence length="200" mass="22068">MDNFHVPKKINRNVLKALGILQAEHSLSVFVPASSIVKQVEFQMRRGKKVENIEECVLKSLCSLTYLGVLVRTGHSDYALRQALVFEDGTSAIPWLGTVRGLGSVGTKVAKKKPAASKPKPSALLTRPGCRQAVLMSKPCRVCLKRMPARSSGQESMEAEPIDKEFAVLRSDSTDAPHDDDGDFDSETLAYDLHWDFENP</sequence>
<evidence type="ECO:0000256" key="1">
    <source>
        <dbReference type="SAM" id="MobiDB-lite"/>
    </source>
</evidence>
<feature type="non-terminal residue" evidence="2">
    <location>
        <position position="200"/>
    </location>
</feature>
<feature type="region of interest" description="Disordered" evidence="1">
    <location>
        <begin position="152"/>
        <end position="185"/>
    </location>
</feature>
<gene>
    <name evidence="2" type="ORF">AWZ03_015046</name>
</gene>
<protein>
    <submittedName>
        <fullName evidence="2">Uncharacterized protein</fullName>
    </submittedName>
</protein>
<feature type="compositionally biased region" description="Basic and acidic residues" evidence="1">
    <location>
        <begin position="161"/>
        <end position="179"/>
    </location>
</feature>
<dbReference type="EMBL" id="LSRL02003002">
    <property type="protein sequence ID" value="TDG38532.1"/>
    <property type="molecule type" value="Genomic_DNA"/>
</dbReference>
<evidence type="ECO:0000313" key="3">
    <source>
        <dbReference type="Proteomes" id="UP000295192"/>
    </source>
</evidence>
<accession>A0A484AR09</accession>